<dbReference type="Proteomes" id="UP000824025">
    <property type="component" value="Unassembled WGS sequence"/>
</dbReference>
<dbReference type="AlphaFoldDB" id="A0A9D2D833"/>
<organism evidence="1 2">
    <name type="scientific">Candidatus Borkfalkia avicola</name>
    <dbReference type="NCBI Taxonomy" id="2838503"/>
    <lineage>
        <taxon>Bacteria</taxon>
        <taxon>Bacillati</taxon>
        <taxon>Bacillota</taxon>
        <taxon>Clostridia</taxon>
        <taxon>Christensenellales</taxon>
        <taxon>Christensenellaceae</taxon>
        <taxon>Candidatus Borkfalkia</taxon>
    </lineage>
</organism>
<reference evidence="1" key="2">
    <citation type="submission" date="2021-04" db="EMBL/GenBank/DDBJ databases">
        <authorList>
            <person name="Gilroy R."/>
        </authorList>
    </citation>
    <scope>NUCLEOTIDE SEQUENCE</scope>
    <source>
        <strain evidence="1">CHK192-19661</strain>
    </source>
</reference>
<dbReference type="EMBL" id="DXCF01000034">
    <property type="protein sequence ID" value="HIZ10176.1"/>
    <property type="molecule type" value="Genomic_DNA"/>
</dbReference>
<reference evidence="1" key="1">
    <citation type="journal article" date="2021" name="PeerJ">
        <title>Extensive microbial diversity within the chicken gut microbiome revealed by metagenomics and culture.</title>
        <authorList>
            <person name="Gilroy R."/>
            <person name="Ravi A."/>
            <person name="Getino M."/>
            <person name="Pursley I."/>
            <person name="Horton D.L."/>
            <person name="Alikhan N.F."/>
            <person name="Baker D."/>
            <person name="Gharbi K."/>
            <person name="Hall N."/>
            <person name="Watson M."/>
            <person name="Adriaenssens E.M."/>
            <person name="Foster-Nyarko E."/>
            <person name="Jarju S."/>
            <person name="Secka A."/>
            <person name="Antonio M."/>
            <person name="Oren A."/>
            <person name="Chaudhuri R.R."/>
            <person name="La Ragione R."/>
            <person name="Hildebrand F."/>
            <person name="Pallen M.J."/>
        </authorList>
    </citation>
    <scope>NUCLEOTIDE SEQUENCE</scope>
    <source>
        <strain evidence="1">CHK192-19661</strain>
    </source>
</reference>
<proteinExistence type="predicted"/>
<evidence type="ECO:0000313" key="1">
    <source>
        <dbReference type="EMBL" id="HIZ10176.1"/>
    </source>
</evidence>
<comment type="caution">
    <text evidence="1">The sequence shown here is derived from an EMBL/GenBank/DDBJ whole genome shotgun (WGS) entry which is preliminary data.</text>
</comment>
<accession>A0A9D2D833</accession>
<evidence type="ECO:0000313" key="2">
    <source>
        <dbReference type="Proteomes" id="UP000824025"/>
    </source>
</evidence>
<gene>
    <name evidence="1" type="ORF">H9726_06780</name>
</gene>
<name>A0A9D2D833_9FIRM</name>
<protein>
    <submittedName>
        <fullName evidence="1">Uncharacterized protein</fullName>
    </submittedName>
</protein>
<sequence length="319" mass="35324">MRVYFSAEERCLLRLGGAVAGFCGRAAKFADIGEEGVQAEFLPADGNLLPLSFFICDGFFRDPPACCTVCLYGCGADVLARFSPRERPLTAPVQARADGVLFTVFGGAMPSLVLENGHGMEIVPLPPAERYEAGRAEIGGESFARLECLHKGERTLLLFNARLEEAFRGQADGAEYGRRLTVTRRLRDIAGHTEERVFRAENGALVQEERRLRAEEGFDPAKLDERVLPFAFFQELLAGGDPAPYLSPALAEKKEMLKEYLGGFCRVSLPRDIFYLTYGKRNAAALSYRLSENRYEAKFFEAVCEGGKVTNVRPVPEEE</sequence>